<dbReference type="AlphaFoldDB" id="A0A5J4UUQ4"/>
<dbReference type="Proteomes" id="UP000324800">
    <property type="component" value="Unassembled WGS sequence"/>
</dbReference>
<evidence type="ECO:0000313" key="2">
    <source>
        <dbReference type="Proteomes" id="UP000324800"/>
    </source>
</evidence>
<proteinExistence type="predicted"/>
<accession>A0A5J4UUQ4</accession>
<dbReference type="EMBL" id="SNRW01012364">
    <property type="protein sequence ID" value="KAA6373920.1"/>
    <property type="molecule type" value="Genomic_DNA"/>
</dbReference>
<comment type="caution">
    <text evidence="1">The sequence shown here is derived from an EMBL/GenBank/DDBJ whole genome shotgun (WGS) entry which is preliminary data.</text>
</comment>
<gene>
    <name evidence="1" type="ORF">EZS28_030552</name>
</gene>
<protein>
    <submittedName>
        <fullName evidence="1">Uncharacterized protein</fullName>
    </submittedName>
</protein>
<reference evidence="1 2" key="1">
    <citation type="submission" date="2019-03" db="EMBL/GenBank/DDBJ databases">
        <title>Single cell metagenomics reveals metabolic interactions within the superorganism composed of flagellate Streblomastix strix and complex community of Bacteroidetes bacteria on its surface.</title>
        <authorList>
            <person name="Treitli S.C."/>
            <person name="Kolisko M."/>
            <person name="Husnik F."/>
            <person name="Keeling P."/>
            <person name="Hampl V."/>
        </authorList>
    </citation>
    <scope>NUCLEOTIDE SEQUENCE [LARGE SCALE GENOMIC DNA]</scope>
    <source>
        <strain evidence="1">ST1C</strain>
    </source>
</reference>
<evidence type="ECO:0000313" key="1">
    <source>
        <dbReference type="EMBL" id="KAA6373920.1"/>
    </source>
</evidence>
<organism evidence="1 2">
    <name type="scientific">Streblomastix strix</name>
    <dbReference type="NCBI Taxonomy" id="222440"/>
    <lineage>
        <taxon>Eukaryota</taxon>
        <taxon>Metamonada</taxon>
        <taxon>Preaxostyla</taxon>
        <taxon>Oxymonadida</taxon>
        <taxon>Streblomastigidae</taxon>
        <taxon>Streblomastix</taxon>
    </lineage>
</organism>
<feature type="non-terminal residue" evidence="1">
    <location>
        <position position="1"/>
    </location>
</feature>
<sequence length="56" mass="6799">CRRSIKGYCWTFNPRFDQIIINNHIGDGSNLRQTKVNLIRIYLFYYLQNQFILSNE</sequence>
<name>A0A5J4UUQ4_9EUKA</name>